<gene>
    <name evidence="1" type="ORF">LR48_Vigan07g133100</name>
</gene>
<name>A0A0L9UYH0_PHAAN</name>
<proteinExistence type="predicted"/>
<reference evidence="2" key="1">
    <citation type="journal article" date="2015" name="Proc. Natl. Acad. Sci. U.S.A.">
        <title>Genome sequencing of adzuki bean (Vigna angularis) provides insight into high starch and low fat accumulation and domestication.</title>
        <authorList>
            <person name="Yang K."/>
            <person name="Tian Z."/>
            <person name="Chen C."/>
            <person name="Luo L."/>
            <person name="Zhao B."/>
            <person name="Wang Z."/>
            <person name="Yu L."/>
            <person name="Li Y."/>
            <person name="Sun Y."/>
            <person name="Li W."/>
            <person name="Chen Y."/>
            <person name="Li Y."/>
            <person name="Zhang Y."/>
            <person name="Ai D."/>
            <person name="Zhao J."/>
            <person name="Shang C."/>
            <person name="Ma Y."/>
            <person name="Wu B."/>
            <person name="Wang M."/>
            <person name="Gao L."/>
            <person name="Sun D."/>
            <person name="Zhang P."/>
            <person name="Guo F."/>
            <person name="Wang W."/>
            <person name="Li Y."/>
            <person name="Wang J."/>
            <person name="Varshney R.K."/>
            <person name="Wang J."/>
            <person name="Ling H.Q."/>
            <person name="Wan P."/>
        </authorList>
    </citation>
    <scope>NUCLEOTIDE SEQUENCE</scope>
    <source>
        <strain evidence="2">cv. Jingnong 6</strain>
    </source>
</reference>
<sequence length="54" mass="6105">MDSELVKCCYGDRGNSRFILGVSKEVFGRESSFVKYSEEEFILREVFGGGVHPL</sequence>
<accession>A0A0L9UYH0</accession>
<protein>
    <submittedName>
        <fullName evidence="1">Uncharacterized protein</fullName>
    </submittedName>
</protein>
<dbReference type="AlphaFoldDB" id="A0A0L9UYH0"/>
<organism evidence="1 2">
    <name type="scientific">Phaseolus angularis</name>
    <name type="common">Azuki bean</name>
    <name type="synonym">Vigna angularis</name>
    <dbReference type="NCBI Taxonomy" id="3914"/>
    <lineage>
        <taxon>Eukaryota</taxon>
        <taxon>Viridiplantae</taxon>
        <taxon>Streptophyta</taxon>
        <taxon>Embryophyta</taxon>
        <taxon>Tracheophyta</taxon>
        <taxon>Spermatophyta</taxon>
        <taxon>Magnoliopsida</taxon>
        <taxon>eudicotyledons</taxon>
        <taxon>Gunneridae</taxon>
        <taxon>Pentapetalae</taxon>
        <taxon>rosids</taxon>
        <taxon>fabids</taxon>
        <taxon>Fabales</taxon>
        <taxon>Fabaceae</taxon>
        <taxon>Papilionoideae</taxon>
        <taxon>50 kb inversion clade</taxon>
        <taxon>NPAAA clade</taxon>
        <taxon>indigoferoid/millettioid clade</taxon>
        <taxon>Phaseoleae</taxon>
        <taxon>Vigna</taxon>
    </lineage>
</organism>
<dbReference type="Gramene" id="KOM47627">
    <property type="protein sequence ID" value="KOM47627"/>
    <property type="gene ID" value="LR48_Vigan07g133100"/>
</dbReference>
<evidence type="ECO:0000313" key="1">
    <source>
        <dbReference type="EMBL" id="KOM47627.1"/>
    </source>
</evidence>
<dbReference type="Proteomes" id="UP000053144">
    <property type="component" value="Chromosome 7"/>
</dbReference>
<evidence type="ECO:0000313" key="2">
    <source>
        <dbReference type="Proteomes" id="UP000053144"/>
    </source>
</evidence>
<dbReference type="EMBL" id="CM003377">
    <property type="protein sequence ID" value="KOM47627.1"/>
    <property type="molecule type" value="Genomic_DNA"/>
</dbReference>